<keyword evidence="4" id="KW-0812">Transmembrane</keyword>
<keyword evidence="4" id="KW-1133">Transmembrane helix</keyword>
<dbReference type="GO" id="GO:0000506">
    <property type="term" value="C:glycosylphosphatidylinositol-N-acetylglucosaminyltransferase (GPI-GnT) complex"/>
    <property type="evidence" value="ECO:0007669"/>
    <property type="project" value="InterPro"/>
</dbReference>
<dbReference type="GO" id="GO:0006506">
    <property type="term" value="P:GPI anchor biosynthetic process"/>
    <property type="evidence" value="ECO:0007669"/>
    <property type="project" value="UniProtKB-UniPathway"/>
</dbReference>
<comment type="caution">
    <text evidence="6">The sequence shown here is derived from an EMBL/GenBank/DDBJ whole genome shotgun (WGS) entry which is preliminary data.</text>
</comment>
<evidence type="ECO:0000259" key="5">
    <source>
        <dbReference type="Pfam" id="PF10181"/>
    </source>
</evidence>
<dbReference type="Pfam" id="PF10181">
    <property type="entry name" value="PIG-H"/>
    <property type="match status" value="1"/>
</dbReference>
<organism evidence="6 7">
    <name type="scientific">Vanilla planifolia</name>
    <name type="common">Vanilla</name>
    <dbReference type="NCBI Taxonomy" id="51239"/>
    <lineage>
        <taxon>Eukaryota</taxon>
        <taxon>Viridiplantae</taxon>
        <taxon>Streptophyta</taxon>
        <taxon>Embryophyta</taxon>
        <taxon>Tracheophyta</taxon>
        <taxon>Spermatophyta</taxon>
        <taxon>Magnoliopsida</taxon>
        <taxon>Liliopsida</taxon>
        <taxon>Asparagales</taxon>
        <taxon>Orchidaceae</taxon>
        <taxon>Vanilloideae</taxon>
        <taxon>Vanilleae</taxon>
        <taxon>Vanilla</taxon>
    </lineage>
</organism>
<evidence type="ECO:0000256" key="2">
    <source>
        <dbReference type="ARBA" id="ARBA00009610"/>
    </source>
</evidence>
<sequence>MPPNRNPDSSRSSNRESRASSDGNYAYTHLENHVNTQAVDIHEIFFSRSRARLVLSYLSILLFLASCYELLLKDKLWSSSFCGIIVIVIFTKFVIYKPVKKESVLIFPTFGVQLESHYWSGRINRRFVPFGKILSPVINECLTPFSCYWSLALILRGEEQLLLVFQELKPPLKMLVPVWKALRSATCAMEESSSHS</sequence>
<dbReference type="AlphaFoldDB" id="A0A835RR67"/>
<feature type="region of interest" description="Disordered" evidence="3">
    <location>
        <begin position="1"/>
        <end position="21"/>
    </location>
</feature>
<name>A0A835RR67_VANPL</name>
<dbReference type="InterPro" id="IPR044215">
    <property type="entry name" value="PIG-H"/>
</dbReference>
<evidence type="ECO:0000256" key="1">
    <source>
        <dbReference type="ARBA" id="ARBA00004687"/>
    </source>
</evidence>
<dbReference type="Proteomes" id="UP000636800">
    <property type="component" value="Chromosome 1"/>
</dbReference>
<comment type="pathway">
    <text evidence="1">Glycolipid biosynthesis; glycosylphosphatidylinositol-anchor biosynthesis.</text>
</comment>
<dbReference type="PANTHER" id="PTHR15231">
    <property type="entry name" value="PHOSPHATIDYLINOSITOL N-ACETYLGLUCOSAMINYLTRANSFERASE SUBUNIT H"/>
    <property type="match status" value="1"/>
</dbReference>
<proteinExistence type="inferred from homology"/>
<dbReference type="EMBL" id="JADCNL010000001">
    <property type="protein sequence ID" value="KAG0496444.1"/>
    <property type="molecule type" value="Genomic_DNA"/>
</dbReference>
<feature type="domain" description="Phosphatidylinositol N-acetylglucosaminyltransferase subunit H conserved" evidence="5">
    <location>
        <begin position="103"/>
        <end position="166"/>
    </location>
</feature>
<feature type="transmembrane region" description="Helical" evidence="4">
    <location>
        <begin position="77"/>
        <end position="95"/>
    </location>
</feature>
<accession>A0A835RR67</accession>
<keyword evidence="4" id="KW-0472">Membrane</keyword>
<dbReference type="UniPathway" id="UPA00196"/>
<gene>
    <name evidence="6" type="ORF">HPP92_001135</name>
</gene>
<comment type="similarity">
    <text evidence="2">Belongs to the PIGH family.</text>
</comment>
<evidence type="ECO:0000256" key="4">
    <source>
        <dbReference type="SAM" id="Phobius"/>
    </source>
</evidence>
<reference evidence="6 7" key="1">
    <citation type="journal article" date="2020" name="Nat. Food">
        <title>A phased Vanilla planifolia genome enables genetic improvement of flavour and production.</title>
        <authorList>
            <person name="Hasing T."/>
            <person name="Tang H."/>
            <person name="Brym M."/>
            <person name="Khazi F."/>
            <person name="Huang T."/>
            <person name="Chambers A.H."/>
        </authorList>
    </citation>
    <scope>NUCLEOTIDE SEQUENCE [LARGE SCALE GENOMIC DNA]</scope>
    <source>
        <tissue evidence="6">Leaf</tissue>
    </source>
</reference>
<feature type="transmembrane region" description="Helical" evidence="4">
    <location>
        <begin position="53"/>
        <end position="71"/>
    </location>
</feature>
<evidence type="ECO:0000313" key="6">
    <source>
        <dbReference type="EMBL" id="KAG0496444.1"/>
    </source>
</evidence>
<dbReference type="PANTHER" id="PTHR15231:SF1">
    <property type="entry name" value="PHOSPHATIDYLINOSITOL N-ACETYLGLUCOSAMINYLTRANSFERASE SUBUNIT H"/>
    <property type="match status" value="1"/>
</dbReference>
<evidence type="ECO:0000313" key="7">
    <source>
        <dbReference type="Proteomes" id="UP000636800"/>
    </source>
</evidence>
<evidence type="ECO:0000256" key="3">
    <source>
        <dbReference type="SAM" id="MobiDB-lite"/>
    </source>
</evidence>
<protein>
    <recommendedName>
        <fullName evidence="5">Phosphatidylinositol N-acetylglucosaminyltransferase subunit H conserved domain-containing protein</fullName>
    </recommendedName>
</protein>
<feature type="compositionally biased region" description="Low complexity" evidence="3">
    <location>
        <begin position="1"/>
        <end position="12"/>
    </location>
</feature>
<dbReference type="InterPro" id="IPR019328">
    <property type="entry name" value="PIGH-H_dom"/>
</dbReference>
<keyword evidence="7" id="KW-1185">Reference proteome</keyword>